<proteinExistence type="predicted"/>
<name>A0A0E9SGA9_ANGAN</name>
<reference evidence="1" key="2">
    <citation type="journal article" date="2015" name="Fish Shellfish Immunol.">
        <title>Early steps in the European eel (Anguilla anguilla)-Vibrio vulnificus interaction in the gills: Role of the RtxA13 toxin.</title>
        <authorList>
            <person name="Callol A."/>
            <person name="Pajuelo D."/>
            <person name="Ebbesson L."/>
            <person name="Teles M."/>
            <person name="MacKenzie S."/>
            <person name="Amaro C."/>
        </authorList>
    </citation>
    <scope>NUCLEOTIDE SEQUENCE</scope>
</reference>
<reference evidence="1" key="1">
    <citation type="submission" date="2014-11" db="EMBL/GenBank/DDBJ databases">
        <authorList>
            <person name="Amaro Gonzalez C."/>
        </authorList>
    </citation>
    <scope>NUCLEOTIDE SEQUENCE</scope>
</reference>
<organism evidence="1">
    <name type="scientific">Anguilla anguilla</name>
    <name type="common">European freshwater eel</name>
    <name type="synonym">Muraena anguilla</name>
    <dbReference type="NCBI Taxonomy" id="7936"/>
    <lineage>
        <taxon>Eukaryota</taxon>
        <taxon>Metazoa</taxon>
        <taxon>Chordata</taxon>
        <taxon>Craniata</taxon>
        <taxon>Vertebrata</taxon>
        <taxon>Euteleostomi</taxon>
        <taxon>Actinopterygii</taxon>
        <taxon>Neopterygii</taxon>
        <taxon>Teleostei</taxon>
        <taxon>Anguilliformes</taxon>
        <taxon>Anguillidae</taxon>
        <taxon>Anguilla</taxon>
    </lineage>
</organism>
<accession>A0A0E9SGA9</accession>
<evidence type="ECO:0000313" key="1">
    <source>
        <dbReference type="EMBL" id="JAH40414.1"/>
    </source>
</evidence>
<protein>
    <submittedName>
        <fullName evidence="1">Uncharacterized protein</fullName>
    </submittedName>
</protein>
<sequence length="117" mass="12141">MATARRRLDDDVSVPPDGRGEVGVDGGCQAVVVEVAVHAGAEVDGLHHAAGGQDAQQRVEVGEAVHLGLVQRVCQGLGRVRVDVQVFGLGGLYQDVVVGWWGGAGCFLRSAHSENSS</sequence>
<dbReference type="AlphaFoldDB" id="A0A0E9SGA9"/>
<dbReference type="EMBL" id="GBXM01068163">
    <property type="protein sequence ID" value="JAH40414.1"/>
    <property type="molecule type" value="Transcribed_RNA"/>
</dbReference>